<dbReference type="InterPro" id="IPR027417">
    <property type="entry name" value="P-loop_NTPase"/>
</dbReference>
<dbReference type="CDD" id="cd17872">
    <property type="entry name" value="GPN3"/>
    <property type="match status" value="1"/>
</dbReference>
<keyword evidence="8" id="KW-1185">Reference proteome</keyword>
<evidence type="ECO:0000313" key="8">
    <source>
        <dbReference type="Proteomes" id="UP001497600"/>
    </source>
</evidence>
<accession>A0ABP0EBF6</accession>
<keyword evidence="4 6" id="KW-0378">Hydrolase</keyword>
<dbReference type="SUPFAM" id="SSF52540">
    <property type="entry name" value="P-loop containing nucleoside triphosphate hydrolases"/>
    <property type="match status" value="1"/>
</dbReference>
<comment type="similarity">
    <text evidence="1 6">Belongs to the GPN-loop GTPase family.</text>
</comment>
<dbReference type="PANTHER" id="PTHR21231">
    <property type="entry name" value="XPA-BINDING PROTEIN 1-RELATED"/>
    <property type="match status" value="1"/>
</dbReference>
<comment type="function">
    <text evidence="6">Small GTPase required for proper nuclear import of RNA polymerase II and III (RNAPII and RNAPIII). May act at an RNAP assembly step prior to nuclear import.</text>
</comment>
<protein>
    <recommendedName>
        <fullName evidence="2 6">GPN-loop GTPase 3</fullName>
    </recommendedName>
</protein>
<evidence type="ECO:0000313" key="7">
    <source>
        <dbReference type="EMBL" id="CAK7895979.1"/>
    </source>
</evidence>
<proteinExistence type="inferred from homology"/>
<dbReference type="Proteomes" id="UP001497600">
    <property type="component" value="Chromosome B"/>
</dbReference>
<evidence type="ECO:0000256" key="3">
    <source>
        <dbReference type="ARBA" id="ARBA00022741"/>
    </source>
</evidence>
<keyword evidence="3 6" id="KW-0547">Nucleotide-binding</keyword>
<gene>
    <name evidence="7" type="primary">GPN3</name>
    <name evidence="7" type="ORF">CAAN4_B02850</name>
</gene>
<evidence type="ECO:0000256" key="6">
    <source>
        <dbReference type="RuleBase" id="RU365059"/>
    </source>
</evidence>
<evidence type="ECO:0000256" key="2">
    <source>
        <dbReference type="ARBA" id="ARBA00014587"/>
    </source>
</evidence>
<evidence type="ECO:0000256" key="1">
    <source>
        <dbReference type="ARBA" id="ARBA00005290"/>
    </source>
</evidence>
<evidence type="ECO:0000256" key="4">
    <source>
        <dbReference type="ARBA" id="ARBA00022801"/>
    </source>
</evidence>
<dbReference type="Gene3D" id="3.40.50.300">
    <property type="entry name" value="P-loop containing nucleotide triphosphate hydrolases"/>
    <property type="match status" value="1"/>
</dbReference>
<evidence type="ECO:0000256" key="5">
    <source>
        <dbReference type="ARBA" id="ARBA00023134"/>
    </source>
</evidence>
<comment type="subunit">
    <text evidence="6">Binds to RNA polymerase II (RNAPII).</text>
</comment>
<sequence>MSRVGVLALGPAGVGKSTFCNSIITHMQSIGRRAHLVNLDPAAEATEYEFTIDIRDLISLQDVMEEMDLGPNGALIYCFEFLLNNLDWLDEEIGDFNDEYLIFDCPGQIELYTHVPVLPTIVRHLQTSLNFNLCATYLLEAPFVIDRSKFFSGALSAMSAMILLELPHINILSKVDLIKNEVSRKELKKFLNPDPLLLNASEDQETNPRFAKLNRAIASLVDDFGMVQFLPLDCNKDSDSVATILSYIDDVTQWSEAQEPKEPNDEVEIEDDE</sequence>
<dbReference type="PANTHER" id="PTHR21231:SF7">
    <property type="entry name" value="GPN-LOOP GTPASE 3"/>
    <property type="match status" value="1"/>
</dbReference>
<dbReference type="InterPro" id="IPR004130">
    <property type="entry name" value="Gpn"/>
</dbReference>
<name>A0ABP0EBF6_9ASCO</name>
<reference evidence="7 8" key="1">
    <citation type="submission" date="2024-01" db="EMBL/GenBank/DDBJ databases">
        <authorList>
            <consortium name="Genoscope - CEA"/>
            <person name="William W."/>
        </authorList>
    </citation>
    <scope>NUCLEOTIDE SEQUENCE [LARGE SCALE GENOMIC DNA]</scope>
    <source>
        <strain evidence="7 8">29B2s-10</strain>
    </source>
</reference>
<dbReference type="Pfam" id="PF03029">
    <property type="entry name" value="ATP_bind_1"/>
    <property type="match status" value="1"/>
</dbReference>
<dbReference type="EMBL" id="OZ004254">
    <property type="protein sequence ID" value="CAK7895979.1"/>
    <property type="molecule type" value="Genomic_DNA"/>
</dbReference>
<dbReference type="InterPro" id="IPR030228">
    <property type="entry name" value="Gpn3"/>
</dbReference>
<organism evidence="7 8">
    <name type="scientific">[Candida] anglica</name>
    <dbReference type="NCBI Taxonomy" id="148631"/>
    <lineage>
        <taxon>Eukaryota</taxon>
        <taxon>Fungi</taxon>
        <taxon>Dikarya</taxon>
        <taxon>Ascomycota</taxon>
        <taxon>Saccharomycotina</taxon>
        <taxon>Pichiomycetes</taxon>
        <taxon>Debaryomycetaceae</taxon>
        <taxon>Kurtzmaniella</taxon>
    </lineage>
</organism>
<keyword evidence="5 6" id="KW-0342">GTP-binding</keyword>